<evidence type="ECO:0000313" key="2">
    <source>
        <dbReference type="EMBL" id="CDQ41967.1"/>
    </source>
</evidence>
<dbReference type="AlphaFoldDB" id="A0A024QID7"/>
<keyword evidence="1" id="KW-0472">Membrane</keyword>
<dbReference type="EMBL" id="CCDP010000004">
    <property type="protein sequence ID" value="CDQ41967.1"/>
    <property type="molecule type" value="Genomic_DNA"/>
</dbReference>
<comment type="caution">
    <text evidence="2">The sequence shown here is derived from an EMBL/GenBank/DDBJ whole genome shotgun (WGS) entry which is preliminary data.</text>
</comment>
<dbReference type="OrthoDB" id="2913376at2"/>
<keyword evidence="3" id="KW-1185">Reference proteome</keyword>
<reference evidence="3" key="2">
    <citation type="submission" date="2014-05" db="EMBL/GenBank/DDBJ databases">
        <title>Draft genome sequence of Virgibacillus massiliensis Vm-5.</title>
        <authorList>
            <person name="Khelaifia S."/>
            <person name="Croce O."/>
            <person name="Lagier J.C."/>
            <person name="Raoult D."/>
        </authorList>
    </citation>
    <scope>NUCLEOTIDE SEQUENCE [LARGE SCALE GENOMIC DNA]</scope>
    <source>
        <strain evidence="3">Vm-5</strain>
    </source>
</reference>
<name>A0A024QID7_9BACI</name>
<protein>
    <submittedName>
        <fullName evidence="2">Uncharacterized protein</fullName>
    </submittedName>
</protein>
<accession>A0A024QID7</accession>
<organism evidence="2 3">
    <name type="scientific">Virgibacillus massiliensis</name>
    <dbReference type="NCBI Taxonomy" id="1462526"/>
    <lineage>
        <taxon>Bacteria</taxon>
        <taxon>Bacillati</taxon>
        <taxon>Bacillota</taxon>
        <taxon>Bacilli</taxon>
        <taxon>Bacillales</taxon>
        <taxon>Bacillaceae</taxon>
        <taxon>Virgibacillus</taxon>
    </lineage>
</organism>
<dbReference type="eggNOG" id="ENOG502ZITE">
    <property type="taxonomic scope" value="Bacteria"/>
</dbReference>
<proteinExistence type="predicted"/>
<dbReference type="Proteomes" id="UP000028875">
    <property type="component" value="Unassembled WGS sequence"/>
</dbReference>
<gene>
    <name evidence="2" type="ORF">BN990_04346</name>
</gene>
<evidence type="ECO:0000256" key="1">
    <source>
        <dbReference type="SAM" id="Phobius"/>
    </source>
</evidence>
<reference evidence="2 3" key="1">
    <citation type="submission" date="2014-03" db="EMBL/GenBank/DDBJ databases">
        <authorList>
            <person name="Urmite Genomes U."/>
        </authorList>
    </citation>
    <scope>NUCLEOTIDE SEQUENCE [LARGE SCALE GENOMIC DNA]</scope>
    <source>
        <strain evidence="2 3">Vm-5</strain>
    </source>
</reference>
<dbReference type="RefSeq" id="WP_051739399.1">
    <property type="nucleotide sequence ID" value="NZ_BNER01000005.1"/>
</dbReference>
<feature type="transmembrane region" description="Helical" evidence="1">
    <location>
        <begin position="7"/>
        <end position="25"/>
    </location>
</feature>
<sequence>MERRTFGLISTGLFFVGLITYFVFLLGNDRFYVAGGIITFVGFILAFISDKGRHKWIGVIGNGIMVFMIFIFPFLVTTFFWNTP</sequence>
<feature type="transmembrane region" description="Helical" evidence="1">
    <location>
        <begin position="56"/>
        <end position="81"/>
    </location>
</feature>
<keyword evidence="1" id="KW-1133">Transmembrane helix</keyword>
<feature type="transmembrane region" description="Helical" evidence="1">
    <location>
        <begin position="31"/>
        <end position="49"/>
    </location>
</feature>
<evidence type="ECO:0000313" key="3">
    <source>
        <dbReference type="Proteomes" id="UP000028875"/>
    </source>
</evidence>
<keyword evidence="1" id="KW-0812">Transmembrane</keyword>